<evidence type="ECO:0008006" key="3">
    <source>
        <dbReference type="Google" id="ProtNLM"/>
    </source>
</evidence>
<dbReference type="Pfam" id="PF10294">
    <property type="entry name" value="Methyltransf_16"/>
    <property type="match status" value="2"/>
</dbReference>
<dbReference type="EMBL" id="BNJQ01000016">
    <property type="protein sequence ID" value="GHP07255.1"/>
    <property type="molecule type" value="Genomic_DNA"/>
</dbReference>
<evidence type="ECO:0000313" key="1">
    <source>
        <dbReference type="EMBL" id="GHP07255.1"/>
    </source>
</evidence>
<organism evidence="1 2">
    <name type="scientific">Pycnococcus provasolii</name>
    <dbReference type="NCBI Taxonomy" id="41880"/>
    <lineage>
        <taxon>Eukaryota</taxon>
        <taxon>Viridiplantae</taxon>
        <taxon>Chlorophyta</taxon>
        <taxon>Pseudoscourfieldiophyceae</taxon>
        <taxon>Pseudoscourfieldiales</taxon>
        <taxon>Pycnococcaceae</taxon>
        <taxon>Pycnococcus</taxon>
    </lineage>
</organism>
<comment type="caution">
    <text evidence="1">The sequence shown here is derived from an EMBL/GenBank/DDBJ whole genome shotgun (WGS) entry which is preliminary data.</text>
</comment>
<reference evidence="1" key="1">
    <citation type="submission" date="2020-10" db="EMBL/GenBank/DDBJ databases">
        <title>Unveiling of a novel bifunctional photoreceptor, Dualchrome1, isolated from a cosmopolitan green alga.</title>
        <authorList>
            <person name="Suzuki S."/>
            <person name="Kawachi M."/>
        </authorList>
    </citation>
    <scope>NUCLEOTIDE SEQUENCE</scope>
    <source>
        <strain evidence="1">NIES 2893</strain>
    </source>
</reference>
<dbReference type="Proteomes" id="UP000660262">
    <property type="component" value="Unassembled WGS sequence"/>
</dbReference>
<gene>
    <name evidence="1" type="ORF">PPROV_000599600</name>
</gene>
<dbReference type="SUPFAM" id="SSF53335">
    <property type="entry name" value="S-adenosyl-L-methionine-dependent methyltransferases"/>
    <property type="match status" value="1"/>
</dbReference>
<dbReference type="InterPro" id="IPR029063">
    <property type="entry name" value="SAM-dependent_MTases_sf"/>
</dbReference>
<dbReference type="AlphaFoldDB" id="A0A830HKR9"/>
<dbReference type="InterPro" id="IPR019410">
    <property type="entry name" value="Methyltransf_16"/>
</dbReference>
<dbReference type="PANTHER" id="PTHR14614:SF157">
    <property type="entry name" value="METHYLTRANSFERASE TYPE 12 DOMAIN-CONTAINING PROTEIN"/>
    <property type="match status" value="1"/>
</dbReference>
<sequence length="264" mass="27956">MAASQVVVTVDVSPSCSLAFARKEVESEDNDDAVDPYLFDDEYTVACSTGFVLWEGAWCLVQAMREARVPPVAGLRVVELGAGAGLAGMYAAARGAHVLLTDVAPVVEGSLEPNVKRNANTSPAAAAAADGQNGAWIGALPVGEGTAAAQPLNWSKDVSAQCKPNDPRSRVDIILAAECVWLVDILDEFLDTLKALLADSPSASAFVSYCDRSSPGSKSFVSSRRLWDGCVSREMQHEVVYVGDAPEAKGKTCEVHRVWLGTQQ</sequence>
<proteinExistence type="predicted"/>
<dbReference type="PANTHER" id="PTHR14614">
    <property type="entry name" value="HEPATOCELLULAR CARCINOMA-ASSOCIATED ANTIGEN"/>
    <property type="match status" value="1"/>
</dbReference>
<dbReference type="OrthoDB" id="407325at2759"/>
<name>A0A830HKR9_9CHLO</name>
<evidence type="ECO:0000313" key="2">
    <source>
        <dbReference type="Proteomes" id="UP000660262"/>
    </source>
</evidence>
<protein>
    <recommendedName>
        <fullName evidence="3">Calmodulin-lysine N-methyltransferase</fullName>
    </recommendedName>
</protein>
<dbReference type="Gene3D" id="3.40.50.150">
    <property type="entry name" value="Vaccinia Virus protein VP39"/>
    <property type="match status" value="1"/>
</dbReference>
<accession>A0A830HKR9</accession>
<keyword evidence="2" id="KW-1185">Reference proteome</keyword>